<evidence type="ECO:0008006" key="4">
    <source>
        <dbReference type="Google" id="ProtNLM"/>
    </source>
</evidence>
<name>A0A9P6EHY7_9AGAR</name>
<feature type="transmembrane region" description="Helical" evidence="1">
    <location>
        <begin position="226"/>
        <end position="246"/>
    </location>
</feature>
<evidence type="ECO:0000313" key="3">
    <source>
        <dbReference type="Proteomes" id="UP000807306"/>
    </source>
</evidence>
<feature type="transmembrane region" description="Helical" evidence="1">
    <location>
        <begin position="67"/>
        <end position="87"/>
    </location>
</feature>
<dbReference type="EMBL" id="MU157842">
    <property type="protein sequence ID" value="KAF9530003.1"/>
    <property type="molecule type" value="Genomic_DNA"/>
</dbReference>
<proteinExistence type="predicted"/>
<evidence type="ECO:0000256" key="1">
    <source>
        <dbReference type="SAM" id="Phobius"/>
    </source>
</evidence>
<gene>
    <name evidence="2" type="ORF">CPB83DRAFT_811246</name>
</gene>
<sequence length="332" mass="36892">MDATNSPTVLPNPFTPLAFIPPNDAYIVSMLVHFAVACLAIMMWDILNYLPEDYQVIFRKTFNWKTLVFIVARLSPFAFFLSLSIFLTSDRVSCGVLQYVWSTLYVLARASTALLFCFRVCAVYCNNRYVVAFFSFSWLVVLGCACLVFPGLKSIQIGPTNYCLTAISGQYLMAAMYSEVINDTLICLAILYKLGGSDWREQVGSWKKIFQPNNQRVTDIFVQDSLIYYLLAASTSVITIIAYFRLEQYPNSAVRVVAALPNSVVTNAIALRVYRNMRLGSPGLLPSPNKGTASPLTHIAFKRGDHFVNHSGTLAQSGTLTSTLDMGPPGKK</sequence>
<feature type="transmembrane region" description="Helical" evidence="1">
    <location>
        <begin position="99"/>
        <end position="118"/>
    </location>
</feature>
<evidence type="ECO:0000313" key="2">
    <source>
        <dbReference type="EMBL" id="KAF9530003.1"/>
    </source>
</evidence>
<keyword evidence="1" id="KW-1133">Transmembrane helix</keyword>
<organism evidence="2 3">
    <name type="scientific">Crepidotus variabilis</name>
    <dbReference type="NCBI Taxonomy" id="179855"/>
    <lineage>
        <taxon>Eukaryota</taxon>
        <taxon>Fungi</taxon>
        <taxon>Dikarya</taxon>
        <taxon>Basidiomycota</taxon>
        <taxon>Agaricomycotina</taxon>
        <taxon>Agaricomycetes</taxon>
        <taxon>Agaricomycetidae</taxon>
        <taxon>Agaricales</taxon>
        <taxon>Agaricineae</taxon>
        <taxon>Crepidotaceae</taxon>
        <taxon>Crepidotus</taxon>
    </lineage>
</organism>
<accession>A0A9P6EHY7</accession>
<keyword evidence="3" id="KW-1185">Reference proteome</keyword>
<feature type="transmembrane region" description="Helical" evidence="1">
    <location>
        <begin position="25"/>
        <end position="47"/>
    </location>
</feature>
<comment type="caution">
    <text evidence="2">The sequence shown here is derived from an EMBL/GenBank/DDBJ whole genome shotgun (WGS) entry which is preliminary data.</text>
</comment>
<protein>
    <recommendedName>
        <fullName evidence="4">Transmembrane protein</fullName>
    </recommendedName>
</protein>
<feature type="transmembrane region" description="Helical" evidence="1">
    <location>
        <begin position="130"/>
        <end position="151"/>
    </location>
</feature>
<dbReference type="Proteomes" id="UP000807306">
    <property type="component" value="Unassembled WGS sequence"/>
</dbReference>
<reference evidence="2" key="1">
    <citation type="submission" date="2020-11" db="EMBL/GenBank/DDBJ databases">
        <authorList>
            <consortium name="DOE Joint Genome Institute"/>
            <person name="Ahrendt S."/>
            <person name="Riley R."/>
            <person name="Andreopoulos W."/>
            <person name="Labutti K."/>
            <person name="Pangilinan J."/>
            <person name="Ruiz-Duenas F.J."/>
            <person name="Barrasa J.M."/>
            <person name="Sanchez-Garcia M."/>
            <person name="Camarero S."/>
            <person name="Miyauchi S."/>
            <person name="Serrano A."/>
            <person name="Linde D."/>
            <person name="Babiker R."/>
            <person name="Drula E."/>
            <person name="Ayuso-Fernandez I."/>
            <person name="Pacheco R."/>
            <person name="Padilla G."/>
            <person name="Ferreira P."/>
            <person name="Barriuso J."/>
            <person name="Kellner H."/>
            <person name="Castanera R."/>
            <person name="Alfaro M."/>
            <person name="Ramirez L."/>
            <person name="Pisabarro A.G."/>
            <person name="Kuo A."/>
            <person name="Tritt A."/>
            <person name="Lipzen A."/>
            <person name="He G."/>
            <person name="Yan M."/>
            <person name="Ng V."/>
            <person name="Cullen D."/>
            <person name="Martin F."/>
            <person name="Rosso M.-N."/>
            <person name="Henrissat B."/>
            <person name="Hibbett D."/>
            <person name="Martinez A.T."/>
            <person name="Grigoriev I.V."/>
        </authorList>
    </citation>
    <scope>NUCLEOTIDE SEQUENCE</scope>
    <source>
        <strain evidence="2">CBS 506.95</strain>
    </source>
</reference>
<keyword evidence="1" id="KW-0472">Membrane</keyword>
<keyword evidence="1" id="KW-0812">Transmembrane</keyword>
<dbReference type="AlphaFoldDB" id="A0A9P6EHY7"/>
<dbReference type="OrthoDB" id="3038990at2759"/>